<organism evidence="1">
    <name type="scientific">viral metagenome</name>
    <dbReference type="NCBI Taxonomy" id="1070528"/>
    <lineage>
        <taxon>unclassified sequences</taxon>
        <taxon>metagenomes</taxon>
        <taxon>organismal metagenomes</taxon>
    </lineage>
</organism>
<name>A0A6C0J047_9ZZZZ</name>
<evidence type="ECO:0000313" key="1">
    <source>
        <dbReference type="EMBL" id="QHT97317.1"/>
    </source>
</evidence>
<dbReference type="AlphaFoldDB" id="A0A6C0J047"/>
<reference evidence="1" key="1">
    <citation type="journal article" date="2020" name="Nature">
        <title>Giant virus diversity and host interactions through global metagenomics.</title>
        <authorList>
            <person name="Schulz F."/>
            <person name="Roux S."/>
            <person name="Paez-Espino D."/>
            <person name="Jungbluth S."/>
            <person name="Walsh D.A."/>
            <person name="Denef V.J."/>
            <person name="McMahon K.D."/>
            <person name="Konstantinidis K.T."/>
            <person name="Eloe-Fadrosh E.A."/>
            <person name="Kyrpides N.C."/>
            <person name="Woyke T."/>
        </authorList>
    </citation>
    <scope>NUCLEOTIDE SEQUENCE</scope>
    <source>
        <strain evidence="1">GVMAG-M-3300025138-11</strain>
    </source>
</reference>
<dbReference type="EMBL" id="MN740275">
    <property type="protein sequence ID" value="QHT97317.1"/>
    <property type="molecule type" value="Genomic_DNA"/>
</dbReference>
<protein>
    <submittedName>
        <fullName evidence="1">Uncharacterized protein</fullName>
    </submittedName>
</protein>
<proteinExistence type="predicted"/>
<accession>A0A6C0J047</accession>
<sequence length="147" mass="16612">MKKVVSILIGPSYPTLNIEILSNSDKNMLGFSTNFKKITPNQLFITRRIKCLCSSDTNLSYNFGFVVHDGERKDLGKSKGLKDLDGLGSRFLFKHIFKVSNDNTKDLGFYYAHASNWGPRTNYFGSSIKQNDGIDDIGITLKIKEYD</sequence>